<evidence type="ECO:0000313" key="3">
    <source>
        <dbReference type="Proteomes" id="UP000232323"/>
    </source>
</evidence>
<protein>
    <submittedName>
        <fullName evidence="2">Uncharacterized protein</fullName>
    </submittedName>
</protein>
<organism evidence="2 3">
    <name type="scientific">Chlamydomonas eustigma</name>
    <dbReference type="NCBI Taxonomy" id="1157962"/>
    <lineage>
        <taxon>Eukaryota</taxon>
        <taxon>Viridiplantae</taxon>
        <taxon>Chlorophyta</taxon>
        <taxon>core chlorophytes</taxon>
        <taxon>Chlorophyceae</taxon>
        <taxon>CS clade</taxon>
        <taxon>Chlamydomonadales</taxon>
        <taxon>Chlamydomonadaceae</taxon>
        <taxon>Chlamydomonas</taxon>
    </lineage>
</organism>
<dbReference type="AlphaFoldDB" id="A0A250XNU8"/>
<dbReference type="EMBL" id="BEGY01000134">
    <property type="protein sequence ID" value="GAX84747.1"/>
    <property type="molecule type" value="Genomic_DNA"/>
</dbReference>
<sequence length="311" mass="34370">MMLQCIQPNFQKCSKSLSNGVGKSKRSREHRLTRNSGPESSKAGLNEDVLARLKAAEEEAAMLRKELEAAKSRVSEPPATDVIEVKPKRFDSVDQRETVFTDKTQKRASWLSEADVEFFTGSAPPEESSQEGEGDPEMQQTVQKRLALGIIASLALGAFALVPTDALRLKPPKPMYFYIVPLLRIKDLLEECGPIIQDADWSTLRILLPRVTGPPNNARSNLDNVIALLDDTRTAEKATKLAAEFFEYLDSIDFNKYYDAMPSVTLTGAQNAQYAEFSGKALVVALQKLDSFLALLPSQAKADAITQMPVY</sequence>
<name>A0A250XNU8_9CHLO</name>
<gene>
    <name evidence="2" type="ORF">CEUSTIGMA_g12169.t1</name>
</gene>
<dbReference type="Proteomes" id="UP000232323">
    <property type="component" value="Unassembled WGS sequence"/>
</dbReference>
<keyword evidence="3" id="KW-1185">Reference proteome</keyword>
<feature type="compositionally biased region" description="Basic residues" evidence="1">
    <location>
        <begin position="23"/>
        <end position="33"/>
    </location>
</feature>
<reference evidence="2 3" key="1">
    <citation type="submission" date="2017-08" db="EMBL/GenBank/DDBJ databases">
        <title>Acidophilic green algal genome provides insights into adaptation to an acidic environment.</title>
        <authorList>
            <person name="Hirooka S."/>
            <person name="Hirose Y."/>
            <person name="Kanesaki Y."/>
            <person name="Higuchi S."/>
            <person name="Fujiwara T."/>
            <person name="Onuma R."/>
            <person name="Era A."/>
            <person name="Ohbayashi R."/>
            <person name="Uzuka A."/>
            <person name="Nozaki H."/>
            <person name="Yoshikawa H."/>
            <person name="Miyagishima S.Y."/>
        </authorList>
    </citation>
    <scope>NUCLEOTIDE SEQUENCE [LARGE SCALE GENOMIC DNA]</scope>
    <source>
        <strain evidence="2 3">NIES-2499</strain>
    </source>
</reference>
<accession>A0A250XNU8</accession>
<evidence type="ECO:0000313" key="2">
    <source>
        <dbReference type="EMBL" id="GAX84747.1"/>
    </source>
</evidence>
<dbReference type="OrthoDB" id="2017163at2759"/>
<feature type="region of interest" description="Disordered" evidence="1">
    <location>
        <begin position="120"/>
        <end position="140"/>
    </location>
</feature>
<feature type="region of interest" description="Disordered" evidence="1">
    <location>
        <begin position="16"/>
        <end position="47"/>
    </location>
</feature>
<evidence type="ECO:0000256" key="1">
    <source>
        <dbReference type="SAM" id="MobiDB-lite"/>
    </source>
</evidence>
<comment type="caution">
    <text evidence="2">The sequence shown here is derived from an EMBL/GenBank/DDBJ whole genome shotgun (WGS) entry which is preliminary data.</text>
</comment>
<proteinExistence type="predicted"/>